<sequence length="43" mass="5170">MIAAIGRYLHQPIDQVEEWEVEKFLAYYDRAQELLKMENPESD</sequence>
<dbReference type="EMBL" id="FWXR01000002">
    <property type="protein sequence ID" value="SMC43268.1"/>
    <property type="molecule type" value="Genomic_DNA"/>
</dbReference>
<proteinExistence type="predicted"/>
<accession>A0A1W1Z5Q4</accession>
<name>A0A1W1Z5Q4_9HYPH</name>
<dbReference type="Proteomes" id="UP000192656">
    <property type="component" value="Unassembled WGS sequence"/>
</dbReference>
<evidence type="ECO:0000313" key="2">
    <source>
        <dbReference type="Proteomes" id="UP000192656"/>
    </source>
</evidence>
<gene>
    <name evidence="1" type="ORF">SAMN06297251_102149</name>
</gene>
<keyword evidence="2" id="KW-1185">Reference proteome</keyword>
<evidence type="ECO:0000313" key="1">
    <source>
        <dbReference type="EMBL" id="SMC43268.1"/>
    </source>
</evidence>
<protein>
    <submittedName>
        <fullName evidence="1">Uncharacterized protein</fullName>
    </submittedName>
</protein>
<reference evidence="1 2" key="1">
    <citation type="submission" date="2017-04" db="EMBL/GenBank/DDBJ databases">
        <authorList>
            <person name="Afonso C.L."/>
            <person name="Miller P.J."/>
            <person name="Scott M.A."/>
            <person name="Spackman E."/>
            <person name="Goraichik I."/>
            <person name="Dimitrov K.M."/>
            <person name="Suarez D.L."/>
            <person name="Swayne D.E."/>
        </authorList>
    </citation>
    <scope>NUCLEOTIDE SEQUENCE [LARGE SCALE GENOMIC DNA]</scope>
    <source>
        <strain evidence="1 2">CGMCC 1.10972</strain>
    </source>
</reference>
<dbReference type="RefSeq" id="WP_280173777.1">
    <property type="nucleotide sequence ID" value="NZ_FWXR01000002.1"/>
</dbReference>
<organism evidence="1 2">
    <name type="scientific">Fulvimarina manganoxydans</name>
    <dbReference type="NCBI Taxonomy" id="937218"/>
    <lineage>
        <taxon>Bacteria</taxon>
        <taxon>Pseudomonadati</taxon>
        <taxon>Pseudomonadota</taxon>
        <taxon>Alphaproteobacteria</taxon>
        <taxon>Hyphomicrobiales</taxon>
        <taxon>Aurantimonadaceae</taxon>
        <taxon>Fulvimarina</taxon>
    </lineage>
</organism>
<dbReference type="AlphaFoldDB" id="A0A1W1Z5Q4"/>